<dbReference type="Proteomes" id="UP000781958">
    <property type="component" value="Unassembled WGS sequence"/>
</dbReference>
<feature type="region of interest" description="Disordered" evidence="1">
    <location>
        <begin position="1"/>
        <end position="24"/>
    </location>
</feature>
<proteinExistence type="predicted"/>
<keyword evidence="3" id="KW-1185">Reference proteome</keyword>
<evidence type="ECO:0000313" key="3">
    <source>
        <dbReference type="Proteomes" id="UP000781958"/>
    </source>
</evidence>
<sequence>MSAGQPPPDRPDAQQIADKALADSGGDEAAARLLLAHQLAEAARAMSSGFSRLGQPERRG</sequence>
<dbReference type="EMBL" id="JAGINP010000002">
    <property type="protein sequence ID" value="MBP2291055.1"/>
    <property type="molecule type" value="Genomic_DNA"/>
</dbReference>
<gene>
    <name evidence="2" type="ORF">J2851_000797</name>
</gene>
<evidence type="ECO:0000313" key="2">
    <source>
        <dbReference type="EMBL" id="MBP2291055.1"/>
    </source>
</evidence>
<dbReference type="RefSeq" id="WP_209764295.1">
    <property type="nucleotide sequence ID" value="NZ_JAGINP010000002.1"/>
</dbReference>
<protein>
    <submittedName>
        <fullName evidence="2">Uncharacterized protein</fullName>
    </submittedName>
</protein>
<organism evidence="2 3">
    <name type="scientific">Azospirillum rugosum</name>
    <dbReference type="NCBI Taxonomy" id="416170"/>
    <lineage>
        <taxon>Bacteria</taxon>
        <taxon>Pseudomonadati</taxon>
        <taxon>Pseudomonadota</taxon>
        <taxon>Alphaproteobacteria</taxon>
        <taxon>Rhodospirillales</taxon>
        <taxon>Azospirillaceae</taxon>
        <taxon>Azospirillum</taxon>
    </lineage>
</organism>
<evidence type="ECO:0000256" key="1">
    <source>
        <dbReference type="SAM" id="MobiDB-lite"/>
    </source>
</evidence>
<name>A0ABS4SI09_9PROT</name>
<accession>A0ABS4SI09</accession>
<comment type="caution">
    <text evidence="2">The sequence shown here is derived from an EMBL/GenBank/DDBJ whole genome shotgun (WGS) entry which is preliminary data.</text>
</comment>
<reference evidence="2 3" key="1">
    <citation type="submission" date="2021-03" db="EMBL/GenBank/DDBJ databases">
        <title>Genomic Encyclopedia of Type Strains, Phase III (KMG-III): the genomes of soil and plant-associated and newly described type strains.</title>
        <authorList>
            <person name="Whitman W."/>
        </authorList>
    </citation>
    <scope>NUCLEOTIDE SEQUENCE [LARGE SCALE GENOMIC DNA]</scope>
    <source>
        <strain evidence="2 3">IMMIB AFH-6</strain>
    </source>
</reference>